<dbReference type="PANTHER" id="PTHR30557">
    <property type="entry name" value="THIAMINE BIOSYNTHESIS PROTEIN THIC"/>
    <property type="match status" value="1"/>
</dbReference>
<evidence type="ECO:0000256" key="4">
    <source>
        <dbReference type="ARBA" id="ARBA00022723"/>
    </source>
</evidence>
<evidence type="ECO:0000256" key="9">
    <source>
        <dbReference type="NCBIfam" id="TIGR00190"/>
    </source>
</evidence>
<sequence length="430" mass="46897">MSTQMLEARAGRITEEMERVALQEGVTPEYIRERVADSRIVIPKNTRRSRSKICGIGEGLDIKVNSLMGTSSDRNDKAMEKRKLQLIEEAGADAFMDLSTGDDIDGMRRQSIASSNIAAGCVPVYQAANEAIEKHGSMVAMTGRDLLDVIEKECEDGMDFMAVHSAYNRQLFDILRKTGRLANIVSRGGSILTAWMHYNQKDNPLYAEFDKVLEILKSTDTVLSIGDAIRPGCNFDSLDAAQMAGLMVAGDLAKRAIEAGVQVMIEGPGHVPLNHIATTMQMQKRLCHNVPYYILGFLATDVAPGYDNITGAIGGAFAGMHGADFLCNLTPAEHLGLPTEEDVVMGVRTARIAADCANVLRRGGRAWNRSLAMAKARVNNDVQAQIDNALMPEVLRERLAREPKHDHCAACSDGLCPADVAYDYFFGDNA</sequence>
<dbReference type="SFLD" id="SFLDS00113">
    <property type="entry name" value="Radical_SAM_Phosphomethylpyrim"/>
    <property type="match status" value="1"/>
</dbReference>
<gene>
    <name evidence="10" type="primary">thiC</name>
    <name evidence="10" type="ORF">HMP0721_1651</name>
</gene>
<dbReference type="GO" id="GO:0070284">
    <property type="term" value="F:phosphomethylpyrimidine synthase activity"/>
    <property type="evidence" value="ECO:0007669"/>
    <property type="project" value="UniProtKB-EC"/>
</dbReference>
<keyword evidence="8" id="KW-0456">Lyase</keyword>
<accession>E6MHU6</accession>
<dbReference type="SUPFAM" id="SSF51703">
    <property type="entry name" value="Cobalamin (vitamin B12)-dependent enzymes"/>
    <property type="match status" value="1"/>
</dbReference>
<dbReference type="GO" id="GO:0051539">
    <property type="term" value="F:4 iron, 4 sulfur cluster binding"/>
    <property type="evidence" value="ECO:0007669"/>
    <property type="project" value="UniProtKB-KW"/>
</dbReference>
<dbReference type="GO" id="GO:0009228">
    <property type="term" value="P:thiamine biosynthetic process"/>
    <property type="evidence" value="ECO:0007669"/>
    <property type="project" value="UniProtKB-UniRule"/>
</dbReference>
<evidence type="ECO:0000256" key="6">
    <source>
        <dbReference type="ARBA" id="ARBA00023004"/>
    </source>
</evidence>
<dbReference type="STRING" id="887929.HMP0721_1651"/>
<organism evidence="10 11">
    <name type="scientific">Pseudoramibacter alactolyticus ATCC 23263</name>
    <dbReference type="NCBI Taxonomy" id="887929"/>
    <lineage>
        <taxon>Bacteria</taxon>
        <taxon>Bacillati</taxon>
        <taxon>Bacillota</taxon>
        <taxon>Clostridia</taxon>
        <taxon>Eubacteriales</taxon>
        <taxon>Eubacteriaceae</taxon>
        <taxon>Pseudoramibacter</taxon>
    </lineage>
</organism>
<dbReference type="GO" id="GO:0005829">
    <property type="term" value="C:cytosol"/>
    <property type="evidence" value="ECO:0007669"/>
    <property type="project" value="TreeGrafter"/>
</dbReference>
<dbReference type="eggNOG" id="COG0422">
    <property type="taxonomic scope" value="Bacteria"/>
</dbReference>
<dbReference type="EMBL" id="AEQN01000022">
    <property type="protein sequence ID" value="EFV01270.1"/>
    <property type="molecule type" value="Genomic_DNA"/>
</dbReference>
<dbReference type="RefSeq" id="WP_006599073.1">
    <property type="nucleotide sequence ID" value="NZ_GL622359.1"/>
</dbReference>
<keyword evidence="6" id="KW-0408">Iron</keyword>
<dbReference type="InterPro" id="IPR016176">
    <property type="entry name" value="Cbl-dep_enz_cat"/>
</dbReference>
<dbReference type="Proteomes" id="UP000004754">
    <property type="component" value="Unassembled WGS sequence"/>
</dbReference>
<dbReference type="NCBIfam" id="TIGR04386">
    <property type="entry name" value="ThiC_like_1"/>
    <property type="match status" value="1"/>
</dbReference>
<dbReference type="InterPro" id="IPR038521">
    <property type="entry name" value="ThiC/Bza_core_dom"/>
</dbReference>
<keyword evidence="11" id="KW-1185">Reference proteome</keyword>
<evidence type="ECO:0000256" key="7">
    <source>
        <dbReference type="ARBA" id="ARBA00023014"/>
    </source>
</evidence>
<evidence type="ECO:0000256" key="5">
    <source>
        <dbReference type="ARBA" id="ARBA00022833"/>
    </source>
</evidence>
<dbReference type="GO" id="GO:0046872">
    <property type="term" value="F:metal ion binding"/>
    <property type="evidence" value="ECO:0007669"/>
    <property type="project" value="UniProtKB-KW"/>
</dbReference>
<dbReference type="InterPro" id="IPR002817">
    <property type="entry name" value="ThiC/BzaA/B"/>
</dbReference>
<dbReference type="Gene3D" id="3.20.20.540">
    <property type="entry name" value="Radical SAM ThiC family, central domain"/>
    <property type="match status" value="1"/>
</dbReference>
<evidence type="ECO:0000256" key="8">
    <source>
        <dbReference type="ARBA" id="ARBA00023239"/>
    </source>
</evidence>
<dbReference type="AlphaFoldDB" id="E6MHU6"/>
<dbReference type="NCBIfam" id="TIGR00190">
    <property type="entry name" value="thiC"/>
    <property type="match status" value="1"/>
</dbReference>
<dbReference type="GO" id="GO:0031419">
    <property type="term" value="F:cobalamin binding"/>
    <property type="evidence" value="ECO:0007669"/>
    <property type="project" value="InterPro"/>
</dbReference>
<dbReference type="SFLD" id="SFLDF00407">
    <property type="entry name" value="phosphomethylpyrimidine_syntha"/>
    <property type="match status" value="1"/>
</dbReference>
<keyword evidence="7" id="KW-0411">Iron-sulfur</keyword>
<dbReference type="PANTHER" id="PTHR30557:SF1">
    <property type="entry name" value="PHOSPHOMETHYLPYRIMIDINE SYNTHASE, CHLOROPLASTIC"/>
    <property type="match status" value="1"/>
</dbReference>
<comment type="caution">
    <text evidence="10">The sequence shown here is derived from an EMBL/GenBank/DDBJ whole genome shotgun (WGS) entry which is preliminary data.</text>
</comment>
<evidence type="ECO:0000256" key="2">
    <source>
        <dbReference type="ARBA" id="ARBA00022485"/>
    </source>
</evidence>
<dbReference type="NCBIfam" id="NF009895">
    <property type="entry name" value="PRK13352.1"/>
    <property type="match status" value="1"/>
</dbReference>
<proteinExistence type="predicted"/>
<dbReference type="EC" id="4.1.99.17" evidence="9"/>
<name>E6MHU6_9FIRM</name>
<evidence type="ECO:0000256" key="1">
    <source>
        <dbReference type="ARBA" id="ARBA00001966"/>
    </source>
</evidence>
<dbReference type="SFLD" id="SFLDG01114">
    <property type="entry name" value="phosphomethylpyrimidine_syntha"/>
    <property type="match status" value="1"/>
</dbReference>
<protein>
    <recommendedName>
        <fullName evidence="9">Phosphomethylpyrimidine synthase</fullName>
        <ecNumber evidence="9">4.1.99.17</ecNumber>
    </recommendedName>
</protein>
<comment type="cofactor">
    <cofactor evidence="1">
        <name>[4Fe-4S] cluster</name>
        <dbReference type="ChEBI" id="CHEBI:49883"/>
    </cofactor>
</comment>
<keyword evidence="3" id="KW-0949">S-adenosyl-L-methionine</keyword>
<dbReference type="HOGENOM" id="CLU_013181_2_2_9"/>
<evidence type="ECO:0000313" key="10">
    <source>
        <dbReference type="EMBL" id="EFV01270.1"/>
    </source>
</evidence>
<evidence type="ECO:0000256" key="3">
    <source>
        <dbReference type="ARBA" id="ARBA00022691"/>
    </source>
</evidence>
<reference evidence="10 11" key="1">
    <citation type="submission" date="2010-12" db="EMBL/GenBank/DDBJ databases">
        <authorList>
            <person name="Muzny D."/>
            <person name="Qin X."/>
            <person name="Deng J."/>
            <person name="Jiang H."/>
            <person name="Liu Y."/>
            <person name="Qu J."/>
            <person name="Song X.-Z."/>
            <person name="Zhang L."/>
            <person name="Thornton R."/>
            <person name="Coyle M."/>
            <person name="Francisco L."/>
            <person name="Jackson L."/>
            <person name="Javaid M."/>
            <person name="Korchina V."/>
            <person name="Kovar C."/>
            <person name="Mata R."/>
            <person name="Mathew T."/>
            <person name="Ngo R."/>
            <person name="Nguyen L."/>
            <person name="Nguyen N."/>
            <person name="Okwuonu G."/>
            <person name="Ongeri F."/>
            <person name="Pham C."/>
            <person name="Simmons D."/>
            <person name="Wilczek-Boney K."/>
            <person name="Hale W."/>
            <person name="Jakkamsetti A."/>
            <person name="Pham P."/>
            <person name="Ruth R."/>
            <person name="San Lucas F."/>
            <person name="Warren J."/>
            <person name="Zhang J."/>
            <person name="Zhao Z."/>
            <person name="Zhou C."/>
            <person name="Zhu D."/>
            <person name="Lee S."/>
            <person name="Bess C."/>
            <person name="Blankenburg K."/>
            <person name="Forbes L."/>
            <person name="Fu Q."/>
            <person name="Gubbala S."/>
            <person name="Hirani K."/>
            <person name="Jayaseelan J.C."/>
            <person name="Lara F."/>
            <person name="Munidasa M."/>
            <person name="Palculict T."/>
            <person name="Patil S."/>
            <person name="Pu L.-L."/>
            <person name="Saada N."/>
            <person name="Tang L."/>
            <person name="Weissenberger G."/>
            <person name="Zhu Y."/>
            <person name="Hemphill L."/>
            <person name="Shang Y."/>
            <person name="Youmans B."/>
            <person name="Ayvaz T."/>
            <person name="Ross M."/>
            <person name="Santibanez J."/>
            <person name="Aqrawi P."/>
            <person name="Gross S."/>
            <person name="Joshi V."/>
            <person name="Fowler G."/>
            <person name="Nazareth L."/>
            <person name="Reid J."/>
            <person name="Worley K."/>
            <person name="Petrosino J."/>
            <person name="Highlander S."/>
            <person name="Gibbs R."/>
        </authorList>
    </citation>
    <scope>NUCLEOTIDE SEQUENCE [LARGE SCALE GENOMIC DNA]</scope>
    <source>
        <strain evidence="10 11">ATCC 23263</strain>
    </source>
</reference>
<keyword evidence="4" id="KW-0479">Metal-binding</keyword>
<dbReference type="Pfam" id="PF01964">
    <property type="entry name" value="ThiC_Rad_SAM"/>
    <property type="match status" value="1"/>
</dbReference>
<dbReference type="OrthoDB" id="9805897at2"/>
<keyword evidence="2" id="KW-0004">4Fe-4S</keyword>
<keyword evidence="5" id="KW-0862">Zinc</keyword>
<evidence type="ECO:0000313" key="11">
    <source>
        <dbReference type="Proteomes" id="UP000004754"/>
    </source>
</evidence>